<evidence type="ECO:0000313" key="13">
    <source>
        <dbReference type="RefSeq" id="XP_010242462.1"/>
    </source>
</evidence>
<dbReference type="PROSITE" id="PS50071">
    <property type="entry name" value="HOMEOBOX_2"/>
    <property type="match status" value="1"/>
</dbReference>
<gene>
    <name evidence="13 14" type="primary">LOC104586810</name>
</gene>
<accession>A0A1U7YQU2</accession>
<dbReference type="OrthoDB" id="6159439at2759"/>
<keyword evidence="12" id="KW-1185">Reference proteome</keyword>
<dbReference type="InterPro" id="IPR001356">
    <property type="entry name" value="HD"/>
</dbReference>
<dbReference type="RefSeq" id="XP_010242462.1">
    <property type="nucleotide sequence ID" value="XM_010244160.2"/>
</dbReference>
<feature type="compositionally biased region" description="Basic and acidic residues" evidence="10">
    <location>
        <begin position="60"/>
        <end position="71"/>
    </location>
</feature>
<protein>
    <submittedName>
        <fullName evidence="13 14">Homeobox-leucine zipper protein HAT14-like isoform X1</fullName>
    </submittedName>
</protein>
<keyword evidence="5 8" id="KW-0371">Homeobox</keyword>
<feature type="domain" description="Homeobox" evidence="11">
    <location>
        <begin position="75"/>
        <end position="136"/>
    </location>
</feature>
<evidence type="ECO:0000256" key="10">
    <source>
        <dbReference type="SAM" id="MobiDB-lite"/>
    </source>
</evidence>
<evidence type="ECO:0000256" key="6">
    <source>
        <dbReference type="ARBA" id="ARBA00023163"/>
    </source>
</evidence>
<dbReference type="eggNOG" id="KOG0483">
    <property type="taxonomic scope" value="Eukaryota"/>
</dbReference>
<keyword evidence="6" id="KW-0804">Transcription</keyword>
<dbReference type="GeneID" id="104586810"/>
<keyword evidence="7 8" id="KW-0539">Nucleus</keyword>
<dbReference type="SMART" id="SM00340">
    <property type="entry name" value="HALZ"/>
    <property type="match status" value="1"/>
</dbReference>
<dbReference type="GO" id="GO:0000981">
    <property type="term" value="F:DNA-binding transcription factor activity, RNA polymerase II-specific"/>
    <property type="evidence" value="ECO:0007669"/>
    <property type="project" value="InterPro"/>
</dbReference>
<dbReference type="PANTHER" id="PTHR45714:SF34">
    <property type="entry name" value="HOMEOBOX-LEUCINE ZIPPER PROTEIN HAT9"/>
    <property type="match status" value="1"/>
</dbReference>
<evidence type="ECO:0000256" key="2">
    <source>
        <dbReference type="ARBA" id="ARBA00006074"/>
    </source>
</evidence>
<sequence length="224" mass="25748">MEGEEVEGSLGLGEETKQTITVHHILSNEGPSRSERKERELVMIDMNEIPRESNYSPNNDNEKTRGGARKKEGLAMMKRRKHRLTAHQTAILENFFKQQNTLDQQKEKTELAKGLNLKPRQIEVWFQNRRARTKSKQTEVGLEYFKQCCEILSEENRRLRRQLVELRALSRPSQMYMQVPATNLVVCSSCERGVCPSKKEDGFVSKLPGTGRLLSMCPSLKEKG</sequence>
<dbReference type="PANTHER" id="PTHR45714">
    <property type="entry name" value="HOMEOBOX-LEUCINE ZIPPER PROTEIN HAT14"/>
    <property type="match status" value="1"/>
</dbReference>
<dbReference type="InterPro" id="IPR050762">
    <property type="entry name" value="HD-ZIP_Homeobox_LZ_Class_II"/>
</dbReference>
<dbReference type="Gene3D" id="1.10.10.60">
    <property type="entry name" value="Homeodomain-like"/>
    <property type="match status" value="1"/>
</dbReference>
<evidence type="ECO:0000256" key="7">
    <source>
        <dbReference type="ARBA" id="ARBA00023242"/>
    </source>
</evidence>
<evidence type="ECO:0000313" key="12">
    <source>
        <dbReference type="Proteomes" id="UP000189703"/>
    </source>
</evidence>
<feature type="region of interest" description="Disordered" evidence="10">
    <location>
        <begin position="45"/>
        <end position="71"/>
    </location>
</feature>
<dbReference type="CDD" id="cd00086">
    <property type="entry name" value="homeodomain"/>
    <property type="match status" value="1"/>
</dbReference>
<dbReference type="AlphaFoldDB" id="A0A1U7YQU2"/>
<dbReference type="InterPro" id="IPR009057">
    <property type="entry name" value="Homeodomain-like_sf"/>
</dbReference>
<dbReference type="Pfam" id="PF00046">
    <property type="entry name" value="Homeodomain"/>
    <property type="match status" value="1"/>
</dbReference>
<dbReference type="RefSeq" id="XP_010242463.1">
    <property type="nucleotide sequence ID" value="XM_010244161.2"/>
</dbReference>
<dbReference type="SMART" id="SM00389">
    <property type="entry name" value="HOX"/>
    <property type="match status" value="1"/>
</dbReference>
<comment type="subcellular location">
    <subcellularLocation>
        <location evidence="1 8 9">Nucleus</location>
    </subcellularLocation>
</comment>
<feature type="DNA-binding region" description="Homeobox" evidence="8">
    <location>
        <begin position="77"/>
        <end position="137"/>
    </location>
</feature>
<dbReference type="InterPro" id="IPR017970">
    <property type="entry name" value="Homeobox_CS"/>
</dbReference>
<evidence type="ECO:0000256" key="3">
    <source>
        <dbReference type="ARBA" id="ARBA00023015"/>
    </source>
</evidence>
<proteinExistence type="inferred from homology"/>
<dbReference type="GO" id="GO:0005634">
    <property type="term" value="C:nucleus"/>
    <property type="evidence" value="ECO:0007669"/>
    <property type="project" value="UniProtKB-SubCell"/>
</dbReference>
<organism evidence="12 13">
    <name type="scientific">Nelumbo nucifera</name>
    <name type="common">Sacred lotus</name>
    <dbReference type="NCBI Taxonomy" id="4432"/>
    <lineage>
        <taxon>Eukaryota</taxon>
        <taxon>Viridiplantae</taxon>
        <taxon>Streptophyta</taxon>
        <taxon>Embryophyta</taxon>
        <taxon>Tracheophyta</taxon>
        <taxon>Spermatophyta</taxon>
        <taxon>Magnoliopsida</taxon>
        <taxon>Proteales</taxon>
        <taxon>Nelumbonaceae</taxon>
        <taxon>Nelumbo</taxon>
    </lineage>
</organism>
<dbReference type="KEGG" id="nnu:104586810"/>
<evidence type="ECO:0000313" key="14">
    <source>
        <dbReference type="RefSeq" id="XP_010242463.1"/>
    </source>
</evidence>
<reference evidence="13 14" key="1">
    <citation type="submission" date="2025-04" db="UniProtKB">
        <authorList>
            <consortium name="RefSeq"/>
        </authorList>
    </citation>
    <scope>IDENTIFICATION</scope>
</reference>
<evidence type="ECO:0000259" key="11">
    <source>
        <dbReference type="PROSITE" id="PS50071"/>
    </source>
</evidence>
<dbReference type="PROSITE" id="PS00027">
    <property type="entry name" value="HOMEOBOX_1"/>
    <property type="match status" value="1"/>
</dbReference>
<evidence type="ECO:0000256" key="4">
    <source>
        <dbReference type="ARBA" id="ARBA00023125"/>
    </source>
</evidence>
<dbReference type="SUPFAM" id="SSF46689">
    <property type="entry name" value="Homeodomain-like"/>
    <property type="match status" value="1"/>
</dbReference>
<dbReference type="Proteomes" id="UP000189703">
    <property type="component" value="Unplaced"/>
</dbReference>
<evidence type="ECO:0000256" key="8">
    <source>
        <dbReference type="PROSITE-ProRule" id="PRU00108"/>
    </source>
</evidence>
<evidence type="ECO:0000256" key="9">
    <source>
        <dbReference type="RuleBase" id="RU000682"/>
    </source>
</evidence>
<keyword evidence="3" id="KW-0805">Transcription regulation</keyword>
<comment type="similarity">
    <text evidence="2">Belongs to the HD-ZIP homeobox family. Class II subfamily.</text>
</comment>
<evidence type="ECO:0000256" key="5">
    <source>
        <dbReference type="ARBA" id="ARBA00023155"/>
    </source>
</evidence>
<keyword evidence="4 8" id="KW-0238">DNA-binding</keyword>
<dbReference type="InterPro" id="IPR003106">
    <property type="entry name" value="Leu_zip_homeo"/>
</dbReference>
<evidence type="ECO:0000256" key="1">
    <source>
        <dbReference type="ARBA" id="ARBA00004123"/>
    </source>
</evidence>
<dbReference type="GO" id="GO:0043565">
    <property type="term" value="F:sequence-specific DNA binding"/>
    <property type="evidence" value="ECO:0007669"/>
    <property type="project" value="InterPro"/>
</dbReference>
<name>A0A1U7YQU2_NELNU</name>